<gene>
    <name evidence="2" type="ORF">N5D41_01040</name>
</gene>
<comment type="caution">
    <text evidence="2">The sequence shown here is derived from an EMBL/GenBank/DDBJ whole genome shotgun (WGS) entry which is preliminary data.</text>
</comment>
<keyword evidence="1" id="KW-0175">Coiled coil</keyword>
<dbReference type="AlphaFoldDB" id="A0AA42LC75"/>
<feature type="coiled-coil region" evidence="1">
    <location>
        <begin position="25"/>
        <end position="52"/>
    </location>
</feature>
<reference evidence="2" key="1">
    <citation type="submission" date="2022-09" db="EMBL/GenBank/DDBJ databases">
        <title>Intensive care unit water sources are persistently colonized with multi-drug resistant bacteria and are the site of extensive horizontal gene transfer of antibiotic resistance genes.</title>
        <authorList>
            <person name="Diorio-Toth L."/>
        </authorList>
    </citation>
    <scope>NUCLEOTIDE SEQUENCE</scope>
    <source>
        <strain evidence="2">GD03863</strain>
    </source>
</reference>
<organism evidence="2 3">
    <name type="scientific">Ectopseudomonas toyotomiensis</name>
    <dbReference type="NCBI Taxonomy" id="554344"/>
    <lineage>
        <taxon>Bacteria</taxon>
        <taxon>Pseudomonadati</taxon>
        <taxon>Pseudomonadota</taxon>
        <taxon>Gammaproteobacteria</taxon>
        <taxon>Pseudomonadales</taxon>
        <taxon>Pseudomonadaceae</taxon>
        <taxon>Ectopseudomonas</taxon>
    </lineage>
</organism>
<sequence>MNPSAPKSNSDSLIQTALDSIGAAKSALQSEIAGYQEAMRTLQKRRSELAESPISFDEYCERLKQHIHFLGDQFARKNILTAETGRHPDSRKTWSEYESKGITTLVDIMNIAPSMNAMCFYFPEVIHQRLVDVLRSKYASGWGKGSDVPDAERGVLIAEIDVQLRELKHQSDQLSGRLYRLETAVTASS</sequence>
<evidence type="ECO:0000256" key="1">
    <source>
        <dbReference type="SAM" id="Coils"/>
    </source>
</evidence>
<evidence type="ECO:0000313" key="2">
    <source>
        <dbReference type="EMBL" id="MDH0700066.1"/>
    </source>
</evidence>
<evidence type="ECO:0000313" key="3">
    <source>
        <dbReference type="Proteomes" id="UP001161137"/>
    </source>
</evidence>
<dbReference type="RefSeq" id="WP_196456100.1">
    <property type="nucleotide sequence ID" value="NZ_JACFYY010000001.1"/>
</dbReference>
<dbReference type="EMBL" id="JAOCDH010000001">
    <property type="protein sequence ID" value="MDH0700066.1"/>
    <property type="molecule type" value="Genomic_DNA"/>
</dbReference>
<dbReference type="Proteomes" id="UP001161137">
    <property type="component" value="Unassembled WGS sequence"/>
</dbReference>
<accession>A0AA42LC75</accession>
<protein>
    <submittedName>
        <fullName evidence="2">Uncharacterized protein</fullName>
    </submittedName>
</protein>
<name>A0AA42LC75_9GAMM</name>
<proteinExistence type="predicted"/>